<dbReference type="InterPro" id="IPR027417">
    <property type="entry name" value="P-loop_NTPase"/>
</dbReference>
<dbReference type="EMBL" id="AEXO01000106">
    <property type="protein sequence ID" value="EGC85157.1"/>
    <property type="molecule type" value="Genomic_DNA"/>
</dbReference>
<keyword evidence="3" id="KW-1185">Reference proteome</keyword>
<reference evidence="2 3" key="1">
    <citation type="submission" date="2011-02" db="EMBL/GenBank/DDBJ databases">
        <authorList>
            <person name="Durkin A.S."/>
            <person name="Madupu R."/>
            <person name="Torralba M."/>
            <person name="Gillis M."/>
            <person name="Methe B."/>
            <person name="Sutton G."/>
            <person name="Nelson K.E."/>
        </authorList>
    </citation>
    <scope>NUCLEOTIDE SEQUENCE [LARGE SCALE GENOMIC DNA]</scope>
    <source>
        <strain evidence="2 3">CRIS 18C-A</strain>
    </source>
</reference>
<dbReference type="SUPFAM" id="SSF52540">
    <property type="entry name" value="P-loop containing nucleoside triphosphate hydrolases"/>
    <property type="match status" value="1"/>
</dbReference>
<accession>F0HAK6</accession>
<dbReference type="GO" id="GO:0006302">
    <property type="term" value="P:double-strand break repair"/>
    <property type="evidence" value="ECO:0007669"/>
    <property type="project" value="InterPro"/>
</dbReference>
<evidence type="ECO:0000259" key="1">
    <source>
        <dbReference type="Pfam" id="PF13476"/>
    </source>
</evidence>
<gene>
    <name evidence="2" type="ORF">HMPREF9303_0079</name>
</gene>
<dbReference type="AlphaFoldDB" id="F0HAK6"/>
<evidence type="ECO:0000313" key="2">
    <source>
        <dbReference type="EMBL" id="EGC85157.1"/>
    </source>
</evidence>
<name>F0HAK6_9BACT</name>
<evidence type="ECO:0000313" key="3">
    <source>
        <dbReference type="Proteomes" id="UP000003155"/>
    </source>
</evidence>
<dbReference type="Pfam" id="PF13476">
    <property type="entry name" value="AAA_23"/>
    <property type="match status" value="1"/>
</dbReference>
<feature type="domain" description="Rad50/SbcC-type AAA" evidence="1">
    <location>
        <begin position="5"/>
        <end position="56"/>
    </location>
</feature>
<sequence>MIIKEIRIKNFRSYYGDNNHIEVTPGLTLILGDNGDGKTTFFEALQWLFNTTTEKGNLDPHVGNAKIKVGNWRTRRGLCLYVF</sequence>
<dbReference type="RefSeq" id="WP_004354571.1">
    <property type="nucleotide sequence ID" value="NZ_AEXO01000106.1"/>
</dbReference>
<dbReference type="InterPro" id="IPR038729">
    <property type="entry name" value="Rad50/SbcC_AAA"/>
</dbReference>
<comment type="caution">
    <text evidence="2">The sequence shown here is derived from an EMBL/GenBank/DDBJ whole genome shotgun (WGS) entry which is preliminary data.</text>
</comment>
<dbReference type="GO" id="GO:0016887">
    <property type="term" value="F:ATP hydrolysis activity"/>
    <property type="evidence" value="ECO:0007669"/>
    <property type="project" value="InterPro"/>
</dbReference>
<organism evidence="2 3">
    <name type="scientific">Prevotella denticola CRIS 18C-A</name>
    <dbReference type="NCBI Taxonomy" id="944557"/>
    <lineage>
        <taxon>Bacteria</taxon>
        <taxon>Pseudomonadati</taxon>
        <taxon>Bacteroidota</taxon>
        <taxon>Bacteroidia</taxon>
        <taxon>Bacteroidales</taxon>
        <taxon>Prevotellaceae</taxon>
        <taxon>Prevotella</taxon>
    </lineage>
</organism>
<proteinExistence type="predicted"/>
<dbReference type="Gene3D" id="3.40.50.300">
    <property type="entry name" value="P-loop containing nucleotide triphosphate hydrolases"/>
    <property type="match status" value="1"/>
</dbReference>
<protein>
    <recommendedName>
        <fullName evidence="1">Rad50/SbcC-type AAA domain-containing protein</fullName>
    </recommendedName>
</protein>
<dbReference type="Proteomes" id="UP000003155">
    <property type="component" value="Unassembled WGS sequence"/>
</dbReference>